<keyword evidence="4" id="KW-0964">Secreted</keyword>
<accession>A0A8R1USC7</accession>
<reference evidence="9" key="1">
    <citation type="journal article" date="2008" name="Nat. Genet.">
        <title>The Pristionchus pacificus genome provides a unique perspective on nematode lifestyle and parasitism.</title>
        <authorList>
            <person name="Dieterich C."/>
            <person name="Clifton S.W."/>
            <person name="Schuster L.N."/>
            <person name="Chinwalla A."/>
            <person name="Delehaunty K."/>
            <person name="Dinkelacker I."/>
            <person name="Fulton L."/>
            <person name="Fulton R."/>
            <person name="Godfrey J."/>
            <person name="Minx P."/>
            <person name="Mitreva M."/>
            <person name="Roeseler W."/>
            <person name="Tian H."/>
            <person name="Witte H."/>
            <person name="Yang S.P."/>
            <person name="Wilson R.K."/>
            <person name="Sommer R.J."/>
        </authorList>
    </citation>
    <scope>NUCLEOTIDE SEQUENCE [LARGE SCALE GENOMIC DNA]</scope>
    <source>
        <strain evidence="9">PS312</strain>
    </source>
</reference>
<dbReference type="Pfam" id="PF05823">
    <property type="entry name" value="Gp-FAR-1"/>
    <property type="match status" value="1"/>
</dbReference>
<evidence type="ECO:0000256" key="7">
    <source>
        <dbReference type="ARBA" id="ARBA00023121"/>
    </source>
</evidence>
<dbReference type="Gene3D" id="1.20.120.1100">
    <property type="match status" value="1"/>
</dbReference>
<comment type="subcellular location">
    <subcellularLocation>
        <location evidence="1">Secreted</location>
    </subcellularLocation>
</comment>
<proteinExistence type="inferred from homology"/>
<keyword evidence="9" id="KW-1185">Reference proteome</keyword>
<gene>
    <name evidence="8" type="primary">WBGene00275977</name>
</gene>
<dbReference type="Proteomes" id="UP000005239">
    <property type="component" value="Unassembled WGS sequence"/>
</dbReference>
<sequence length="216" mass="24386">MKCHLALTVLFVGVAYCFVQGPISEFDVSTKIFLLKTLGREFTPDEILEIVDTITDREKAEIVTAYNKMRLASPEEIPKSAKEGMAYLKSNAPSLAPKVEKALTKMKIKFDAMRSETKQALLKMLNDLFSAGDRPAEEREFWINYFQSMLPNKYAALPDSVRSDVRKNMPKIDKVLSSFQFRGDADGAKLRAFMGAGALHFDPWKAFNHQCNFPSC</sequence>
<comment type="similarity">
    <text evidence="2">Belongs to the fatty-acid and retinol-binding protein (FARBP) family.</text>
</comment>
<evidence type="ECO:0000256" key="5">
    <source>
        <dbReference type="ARBA" id="ARBA00022729"/>
    </source>
</evidence>
<accession>A0A454XU21</accession>
<keyword evidence="7" id="KW-0446">Lipid-binding</keyword>
<dbReference type="AlphaFoldDB" id="A0A454XU21"/>
<evidence type="ECO:0000313" key="8">
    <source>
        <dbReference type="EnsemblMetazoa" id="PPA37608.1"/>
    </source>
</evidence>
<dbReference type="GO" id="GO:0005576">
    <property type="term" value="C:extracellular region"/>
    <property type="evidence" value="ECO:0007669"/>
    <property type="project" value="UniProtKB-SubCell"/>
</dbReference>
<dbReference type="PANTHER" id="PTHR31418:SF7">
    <property type="entry name" value="FATTY-ACID AND RETINOL-BINDING PROTEIN 1"/>
    <property type="match status" value="1"/>
</dbReference>
<evidence type="ECO:0000256" key="4">
    <source>
        <dbReference type="ARBA" id="ARBA00022525"/>
    </source>
</evidence>
<evidence type="ECO:0000256" key="6">
    <source>
        <dbReference type="ARBA" id="ARBA00023054"/>
    </source>
</evidence>
<keyword evidence="5" id="KW-0732">Signal</keyword>
<evidence type="ECO:0000256" key="1">
    <source>
        <dbReference type="ARBA" id="ARBA00004613"/>
    </source>
</evidence>
<organism evidence="8 9">
    <name type="scientific">Pristionchus pacificus</name>
    <name type="common">Parasitic nematode worm</name>
    <dbReference type="NCBI Taxonomy" id="54126"/>
    <lineage>
        <taxon>Eukaryota</taxon>
        <taxon>Metazoa</taxon>
        <taxon>Ecdysozoa</taxon>
        <taxon>Nematoda</taxon>
        <taxon>Chromadorea</taxon>
        <taxon>Rhabditida</taxon>
        <taxon>Rhabditina</taxon>
        <taxon>Diplogasteromorpha</taxon>
        <taxon>Diplogasteroidea</taxon>
        <taxon>Neodiplogasteridae</taxon>
        <taxon>Pristionchus</taxon>
    </lineage>
</organism>
<protein>
    <recommendedName>
        <fullName evidence="3">Fatty-acid and retinol-binding protein 1</fullName>
    </recommendedName>
</protein>
<reference evidence="8" key="2">
    <citation type="submission" date="2022-06" db="UniProtKB">
        <authorList>
            <consortium name="EnsemblMetazoa"/>
        </authorList>
    </citation>
    <scope>IDENTIFICATION</scope>
    <source>
        <strain evidence="8">PS312</strain>
    </source>
</reference>
<dbReference type="InterPro" id="IPR008632">
    <property type="entry name" value="Gp-FAR-1"/>
</dbReference>
<dbReference type="GO" id="GO:0008289">
    <property type="term" value="F:lipid binding"/>
    <property type="evidence" value="ECO:0007669"/>
    <property type="project" value="UniProtKB-KW"/>
</dbReference>
<evidence type="ECO:0000256" key="2">
    <source>
        <dbReference type="ARBA" id="ARBA00006648"/>
    </source>
</evidence>
<dbReference type="PANTHER" id="PTHR31418">
    <property type="entry name" value="FATTY-ACID AND RETINOL-BINDING PROTEIN 1"/>
    <property type="match status" value="1"/>
</dbReference>
<dbReference type="EnsemblMetazoa" id="PPA37608.1">
    <property type="protein sequence ID" value="PPA37608.1"/>
    <property type="gene ID" value="WBGene00275977"/>
</dbReference>
<name>A0A454XU21_PRIPA</name>
<keyword evidence="6" id="KW-0175">Coiled coil</keyword>
<evidence type="ECO:0000256" key="3">
    <source>
        <dbReference type="ARBA" id="ARBA00017453"/>
    </source>
</evidence>
<evidence type="ECO:0000313" key="9">
    <source>
        <dbReference type="Proteomes" id="UP000005239"/>
    </source>
</evidence>